<dbReference type="Proteomes" id="UP000793456">
    <property type="component" value="Chromosome IV"/>
</dbReference>
<comment type="caution">
    <text evidence="1">The sequence shown here is derived from an EMBL/GenBank/DDBJ whole genome shotgun (WGS) entry which is preliminary data.</text>
</comment>
<reference evidence="1" key="1">
    <citation type="submission" date="2018-11" db="EMBL/GenBank/DDBJ databases">
        <title>The sequence and de novo assembly of Larimichthys crocea genome using PacBio and Hi-C technologies.</title>
        <authorList>
            <person name="Xu P."/>
            <person name="Chen B."/>
            <person name="Zhou Z."/>
            <person name="Ke Q."/>
            <person name="Wu Y."/>
            <person name="Bai H."/>
            <person name="Pu F."/>
        </authorList>
    </citation>
    <scope>NUCLEOTIDE SEQUENCE</scope>
    <source>
        <tissue evidence="1">Muscle</tissue>
    </source>
</reference>
<protein>
    <submittedName>
        <fullName evidence="1">Uncharacterized protein</fullName>
    </submittedName>
</protein>
<proteinExistence type="predicted"/>
<evidence type="ECO:0000313" key="1">
    <source>
        <dbReference type="EMBL" id="TMS20360.1"/>
    </source>
</evidence>
<dbReference type="EMBL" id="CM011677">
    <property type="protein sequence ID" value="TMS20360.1"/>
    <property type="molecule type" value="Genomic_DNA"/>
</dbReference>
<organism evidence="1 2">
    <name type="scientific">Larimichthys crocea</name>
    <name type="common">Large yellow croaker</name>
    <name type="synonym">Pseudosciaena crocea</name>
    <dbReference type="NCBI Taxonomy" id="215358"/>
    <lineage>
        <taxon>Eukaryota</taxon>
        <taxon>Metazoa</taxon>
        <taxon>Chordata</taxon>
        <taxon>Craniata</taxon>
        <taxon>Vertebrata</taxon>
        <taxon>Euteleostomi</taxon>
        <taxon>Actinopterygii</taxon>
        <taxon>Neopterygii</taxon>
        <taxon>Teleostei</taxon>
        <taxon>Neoteleostei</taxon>
        <taxon>Acanthomorphata</taxon>
        <taxon>Eupercaria</taxon>
        <taxon>Sciaenidae</taxon>
        <taxon>Larimichthys</taxon>
    </lineage>
</organism>
<gene>
    <name evidence="1" type="ORF">E3U43_006853</name>
</gene>
<sequence length="600" mass="65735">MDTEERPGSCPATAQTPVRTWLSSSSRGVPGTPSDSASRFLGDGVRYKAKLIGIDPVPDAQGEKMCWDSMMKLKGFEAAARRQGKHKQRVWLKVSSSGLKIMDERTGILLYDHDRTRISSLRKDESDPRALAYVYQHQDTYILYYIKMANLADPVLIDIKEVCQGVDQETPQEAAEAPTQTSSLLLLNDSPAPPAEGPALEDVFSPDSSPGQSNQASSTNELMEIFSIQMEDPMMPTQTSCTSHSESSTADALQLSDPLHVPHTTTKELSILLSSILSHLHALGSTGVYGKSMGRLTCGTLAHNAWKYDSMGTSRHSSTQSRRPDGGSQLSARIHEGRKHTHFTCFTHFTHCCHGAPHPFKLPLCSCWRNRSTAATAPYLRSLTEESVDVKALRARFNNKTSTSDASSRDSGSPKSPRPGFGRVTLPGTENDLAYRRVSPTIPPPVMAGPGLMRFPRAEPMASPIPSRPAFFPRPPPHPGVRPSIQPADTNKIKQTGDMLQNMMLGHQRLPGIKPGPALPPLQAPVPAPASAPLPLRQQSRQRSAGDVTPLRRPLPPEGPLPLKPKRPPHVNLEPFMRTCRGPAPSCSKKIRHRFPRLHR</sequence>
<evidence type="ECO:0000313" key="2">
    <source>
        <dbReference type="Proteomes" id="UP000793456"/>
    </source>
</evidence>
<accession>A0ACD3RLV2</accession>
<keyword evidence="2" id="KW-1185">Reference proteome</keyword>
<name>A0ACD3RLV2_LARCR</name>